<proteinExistence type="predicted"/>
<evidence type="ECO:0000313" key="2">
    <source>
        <dbReference type="EMBL" id="WIM99332.1"/>
    </source>
</evidence>
<dbReference type="EMBL" id="CP126980">
    <property type="protein sequence ID" value="WIM99332.1"/>
    <property type="molecule type" value="Genomic_DNA"/>
</dbReference>
<protein>
    <submittedName>
        <fullName evidence="2">(2Fe-2S)-binding protein</fullName>
    </submittedName>
</protein>
<gene>
    <name evidence="2" type="ORF">ACTOB_002982</name>
</gene>
<dbReference type="RefSeq" id="WP_284920770.1">
    <property type="nucleotide sequence ID" value="NZ_CP126980.1"/>
</dbReference>
<dbReference type="InterPro" id="IPR024726">
    <property type="entry name" value="FhuF_C"/>
</dbReference>
<reference evidence="2 3" key="1">
    <citation type="submission" date="2023-06" db="EMBL/GenBank/DDBJ databases">
        <authorList>
            <person name="Yushchuk O."/>
            <person name="Binda E."/>
            <person name="Ruckert-Reed C."/>
            <person name="Fedorenko V."/>
            <person name="Kalinowski J."/>
            <person name="Marinelli F."/>
        </authorList>
    </citation>
    <scope>NUCLEOTIDE SEQUENCE [LARGE SCALE GENOMIC DNA]</scope>
    <source>
        <strain evidence="2 3">NRRL 3884</strain>
    </source>
</reference>
<dbReference type="Pfam" id="PF11575">
    <property type="entry name" value="FhuF_C"/>
    <property type="match status" value="1"/>
</dbReference>
<evidence type="ECO:0000313" key="3">
    <source>
        <dbReference type="Proteomes" id="UP001240150"/>
    </source>
</evidence>
<organism evidence="2 3">
    <name type="scientific">Actinoplanes oblitus</name>
    <dbReference type="NCBI Taxonomy" id="3040509"/>
    <lineage>
        <taxon>Bacteria</taxon>
        <taxon>Bacillati</taxon>
        <taxon>Actinomycetota</taxon>
        <taxon>Actinomycetes</taxon>
        <taxon>Micromonosporales</taxon>
        <taxon>Micromonosporaceae</taxon>
        <taxon>Actinoplanes</taxon>
    </lineage>
</organism>
<keyword evidence="3" id="KW-1185">Reference proteome</keyword>
<sequence>MTVLDASAALAAAGQLGPYFTWEPWAAGAPWRPFGELLDERVLAERVDLGRDTLTRMSGLDRAAIGEREVASITFLGLASRLLSPLLAAAAVGGALPLPDPDRLWWQPAPAGPLPIAFRDLTAEPCAGWTPGRIAETGLLDLAGPLLTVFRDRFALSPQVLWGNVASALGGASGMIADGRPECAARSAAIVEAALRLPPLRGAAASVQPDPRHERWFLVRRNCCLYYRIPGGGTCGDCVLTPEADRHRHWQAVLSRAASRSG</sequence>
<dbReference type="Proteomes" id="UP001240150">
    <property type="component" value="Chromosome"/>
</dbReference>
<feature type="domain" description="Ferric siderophore reductase C-terminal" evidence="1">
    <location>
        <begin position="220"/>
        <end position="240"/>
    </location>
</feature>
<accession>A0ABY8WPH7</accession>
<name>A0ABY8WPH7_9ACTN</name>
<evidence type="ECO:0000259" key="1">
    <source>
        <dbReference type="Pfam" id="PF11575"/>
    </source>
</evidence>